<accession>A0A1F5LJ65</accession>
<dbReference type="GO" id="GO:0007004">
    <property type="term" value="P:telomere maintenance via telomerase"/>
    <property type="evidence" value="ECO:0007669"/>
    <property type="project" value="TreeGrafter"/>
</dbReference>
<evidence type="ECO:0000256" key="1">
    <source>
        <dbReference type="ARBA" id="ARBA00008001"/>
    </source>
</evidence>
<evidence type="ECO:0000256" key="6">
    <source>
        <dbReference type="ARBA" id="ARBA00022695"/>
    </source>
</evidence>
<dbReference type="InterPro" id="IPR003545">
    <property type="entry name" value="Telomerase_RT"/>
</dbReference>
<dbReference type="GO" id="GO:0000781">
    <property type="term" value="C:chromosome, telomeric region"/>
    <property type="evidence" value="ECO:0007669"/>
    <property type="project" value="UniProtKB-SubCell"/>
</dbReference>
<proteinExistence type="inferred from homology"/>
<sequence length="1221" mass="137457">MGKKRKRPIKDRGPPSSHPSITSSPRRFRNPTPSTGKTSHPVISLYYRQVVTLREYLLEQLPVTSKSRRRRILAGSRADDPASQTSQTLAHLLDSTLVGVLKESSPTLNSERQKEYLSFTQSQSRSILVSTDTGPACPQSEVVDFVIWKLFNQNGSYSKPQHLLAHGFQRPAMGLNALETSIPGIVSQFPNQNVRTLKDGAWAEVLDLLGSNGDEIMMQLLFDCGVFAAINARKGIYYQLSGSPLSILEPLNDGTSPNELAKTKTKGPPVSARDLPKENGDRKRDSDKSVRGPNSIIFLRRRILYGRAESNVRTPSGLGKTHVLNRFSSLDSAAQTVHVLKYVFPRQFGLLNAFTVDPDGRSSTDDLKSFMFRENEISSLQEQRPRRAPQNGCVASDEGIEQMKVPKRLRGSAIELTRKLRARNARCSYVELLRYYCPTDQTGPQRLGAFASDIKSDINKTEPNSSIPSNFVTQVPLGQLSSSTTSAPTPSDATTSTTHTAGDCCGIEIEENPAIQKARMSLTDYATPTSSVSAFCRSVLQKLIPRQFFGVGPDGTHNLRLVLQNVDRFIKLRRFESLSLHEVCKGIKITSIAWLEPPQTQTPASETRSKISLSDLRKRMELLHELIFWIFDSILIPLVRSHFYVTESQTHKNRLFYFRHDVWQQLIEQPLGDLKATIFEELEANRAQRVLARRPLGFGALRLLPKSTGLRPILNLRRRVMKESFWGGKRRTFLAPSINSSITPIYNMLNYERQQAPAKLGSSMASVAEMHHRLKTFKEQLTDQSPSEFKGRKSNIPPLYFVKLDIQACFDTIPQKKLLSLIAELVSEEGYHISKHVEFQPAAQQGKPARKYIGRAAPMMKPQHLPDYISNEPAGRKANTVFVDTVGQKDYNTGDLLGLFDEHVRYNLVKLGQKYFRQRNGIPQGSVLSSILCNFFYAELEREVLGFIKPENALLMRLVDDFLLITLDANIATQFLEVMIRGQPTYGVRVNPAKSMANFSAAVDGILLPRLEGSPLFPYLGKLIDTHTLEIHRDQDRILEGGESAAVTLSNTLTVESSRLPGRTFQRKMLSSFRLQLHPMYIDDGHNSRAVVMANLYSSFVTCAMKMYRYMKSLRGRAQPGSLAVSQTIQALILQTQGMIQARRADNSGSSFSCFVQQSHVIYLAAAAFRFVLKRKQTRYREVLGWLDDKIKQARPTSDSQALRMMRVVKKSNEKFEEWRF</sequence>
<evidence type="ECO:0000256" key="7">
    <source>
        <dbReference type="ARBA" id="ARBA00022723"/>
    </source>
</evidence>
<name>A0A1F5LJ65_PENAI</name>
<dbReference type="GO" id="GO:0000333">
    <property type="term" value="C:telomerase catalytic core complex"/>
    <property type="evidence" value="ECO:0007669"/>
    <property type="project" value="TreeGrafter"/>
</dbReference>
<evidence type="ECO:0000259" key="15">
    <source>
        <dbReference type="PROSITE" id="PS50878"/>
    </source>
</evidence>
<dbReference type="InterPro" id="IPR021891">
    <property type="entry name" value="Telomerase_RBD"/>
</dbReference>
<reference evidence="16 17" key="1">
    <citation type="journal article" date="2016" name="Sci. Rep.">
        <title>Penicillium arizonense, a new, genome sequenced fungal species, reveals a high chemical diversity in secreted metabolites.</title>
        <authorList>
            <person name="Grijseels S."/>
            <person name="Nielsen J.C."/>
            <person name="Randelovic M."/>
            <person name="Nielsen J."/>
            <person name="Nielsen K.F."/>
            <person name="Workman M."/>
            <person name="Frisvad J.C."/>
        </authorList>
    </citation>
    <scope>NUCLEOTIDE SEQUENCE [LARGE SCALE GENOMIC DNA]</scope>
    <source>
        <strain evidence="16 17">CBS 141311</strain>
    </source>
</reference>
<feature type="domain" description="Reverse transcriptase" evidence="15">
    <location>
        <begin position="685"/>
        <end position="1024"/>
    </location>
</feature>
<dbReference type="Gene3D" id="1.10.132.70">
    <property type="match status" value="1"/>
</dbReference>
<evidence type="ECO:0000256" key="4">
    <source>
        <dbReference type="ARBA" id="ARBA00022454"/>
    </source>
</evidence>
<gene>
    <name evidence="16" type="ORF">PENARI_c008G09477</name>
</gene>
<dbReference type="RefSeq" id="XP_022488575.1">
    <property type="nucleotide sequence ID" value="XM_022631587.1"/>
</dbReference>
<feature type="compositionally biased region" description="Basic and acidic residues" evidence="14">
    <location>
        <begin position="274"/>
        <end position="290"/>
    </location>
</feature>
<evidence type="ECO:0000256" key="14">
    <source>
        <dbReference type="SAM" id="MobiDB-lite"/>
    </source>
</evidence>
<evidence type="ECO:0000256" key="3">
    <source>
        <dbReference type="ARBA" id="ARBA00016182"/>
    </source>
</evidence>
<keyword evidence="6 13" id="KW-0548">Nucleotidyltransferase</keyword>
<dbReference type="InterPro" id="IPR000477">
    <property type="entry name" value="RT_dom"/>
</dbReference>
<evidence type="ECO:0000256" key="9">
    <source>
        <dbReference type="ARBA" id="ARBA00022895"/>
    </source>
</evidence>
<evidence type="ECO:0000256" key="5">
    <source>
        <dbReference type="ARBA" id="ARBA00022679"/>
    </source>
</evidence>
<dbReference type="GeneID" id="34576321"/>
<keyword evidence="9 13" id="KW-0779">Telomere</keyword>
<dbReference type="GO" id="GO:0003720">
    <property type="term" value="F:telomerase activity"/>
    <property type="evidence" value="ECO:0007669"/>
    <property type="project" value="InterPro"/>
</dbReference>
<feature type="region of interest" description="Disordered" evidence="14">
    <location>
        <begin position="479"/>
        <end position="501"/>
    </location>
</feature>
<protein>
    <recommendedName>
        <fullName evidence="3 13">Telomerase reverse transcriptase</fullName>
        <ecNumber evidence="2 13">2.7.7.49</ecNumber>
    </recommendedName>
    <alternativeName>
        <fullName evidence="13">Telomerase catalytic subunit</fullName>
    </alternativeName>
</protein>
<keyword evidence="7 13" id="KW-0479">Metal-binding</keyword>
<organism evidence="16 17">
    <name type="scientific">Penicillium arizonense</name>
    <dbReference type="NCBI Taxonomy" id="1835702"/>
    <lineage>
        <taxon>Eukaryota</taxon>
        <taxon>Fungi</taxon>
        <taxon>Dikarya</taxon>
        <taxon>Ascomycota</taxon>
        <taxon>Pezizomycotina</taxon>
        <taxon>Eurotiomycetes</taxon>
        <taxon>Eurotiomycetidae</taxon>
        <taxon>Eurotiales</taxon>
        <taxon>Aspergillaceae</taxon>
        <taxon>Penicillium</taxon>
    </lineage>
</organism>
<dbReference type="PANTHER" id="PTHR12066">
    <property type="entry name" value="TELOMERASE REVERSE TRANSCRIPTASE"/>
    <property type="match status" value="1"/>
</dbReference>
<dbReference type="CDD" id="cd01648">
    <property type="entry name" value="TERT"/>
    <property type="match status" value="1"/>
</dbReference>
<evidence type="ECO:0000313" key="16">
    <source>
        <dbReference type="EMBL" id="OGE53136.1"/>
    </source>
</evidence>
<feature type="compositionally biased region" description="Low complexity" evidence="14">
    <location>
        <begin position="14"/>
        <end position="25"/>
    </location>
</feature>
<feature type="region of interest" description="Disordered" evidence="14">
    <location>
        <begin position="254"/>
        <end position="291"/>
    </location>
</feature>
<feature type="compositionally biased region" description="Low complexity" evidence="14">
    <location>
        <begin position="481"/>
        <end position="501"/>
    </location>
</feature>
<dbReference type="PANTHER" id="PTHR12066:SF0">
    <property type="entry name" value="TELOMERASE REVERSE TRANSCRIPTASE"/>
    <property type="match status" value="1"/>
</dbReference>
<comment type="caution">
    <text evidence="16">The sequence shown here is derived from an EMBL/GenBank/DDBJ whole genome shotgun (WGS) entry which is preliminary data.</text>
</comment>
<comment type="subcellular location">
    <subcellularLocation>
        <location evidence="13">Nucleus</location>
    </subcellularLocation>
    <subcellularLocation>
        <location evidence="13">Chromosome</location>
        <location evidence="13">Telomere</location>
    </subcellularLocation>
</comment>
<dbReference type="GO" id="GO:0046872">
    <property type="term" value="F:metal ion binding"/>
    <property type="evidence" value="ECO:0007669"/>
    <property type="project" value="UniProtKB-KW"/>
</dbReference>
<dbReference type="InterPro" id="IPR043502">
    <property type="entry name" value="DNA/RNA_pol_sf"/>
</dbReference>
<dbReference type="AlphaFoldDB" id="A0A1F5LJ65"/>
<evidence type="ECO:0000313" key="17">
    <source>
        <dbReference type="Proteomes" id="UP000177622"/>
    </source>
</evidence>
<keyword evidence="11 13" id="KW-0539">Nucleus</keyword>
<comment type="function">
    <text evidence="13">Telomerase is a ribonucleoprotein enzyme essential for the replication of chromosome termini in most eukaryotes. It elongates telomeres. It is a reverse transcriptase that adds simple sequence repeats to chromosome ends by copying a template sequence within the RNA component of the enzyme.</text>
</comment>
<dbReference type="Pfam" id="PF12009">
    <property type="entry name" value="Telomerase_RBD"/>
    <property type="match status" value="1"/>
</dbReference>
<dbReference type="EC" id="2.7.7.49" evidence="2 13"/>
<evidence type="ECO:0000256" key="11">
    <source>
        <dbReference type="ARBA" id="ARBA00023242"/>
    </source>
</evidence>
<dbReference type="GO" id="GO:0070034">
    <property type="term" value="F:telomerase RNA binding"/>
    <property type="evidence" value="ECO:0007669"/>
    <property type="project" value="TreeGrafter"/>
</dbReference>
<dbReference type="STRING" id="1835702.A0A1F5LJ65"/>
<dbReference type="SUPFAM" id="SSF56672">
    <property type="entry name" value="DNA/RNA polymerases"/>
    <property type="match status" value="1"/>
</dbReference>
<evidence type="ECO:0000256" key="12">
    <source>
        <dbReference type="ARBA" id="ARBA00048173"/>
    </source>
</evidence>
<dbReference type="EMBL" id="LXJU01000008">
    <property type="protein sequence ID" value="OGE53136.1"/>
    <property type="molecule type" value="Genomic_DNA"/>
</dbReference>
<dbReference type="OrthoDB" id="289721at2759"/>
<keyword evidence="10 13" id="KW-0695">RNA-directed DNA polymerase</keyword>
<keyword evidence="4 13" id="KW-0158">Chromosome</keyword>
<keyword evidence="8 13" id="KW-0460">Magnesium</keyword>
<dbReference type="PRINTS" id="PR01365">
    <property type="entry name" value="TELOMERASERT"/>
</dbReference>
<evidence type="ECO:0000256" key="8">
    <source>
        <dbReference type="ARBA" id="ARBA00022842"/>
    </source>
</evidence>
<evidence type="ECO:0000256" key="10">
    <source>
        <dbReference type="ARBA" id="ARBA00022918"/>
    </source>
</evidence>
<dbReference type="SMART" id="SM00975">
    <property type="entry name" value="Telomerase_RBD"/>
    <property type="match status" value="1"/>
</dbReference>
<dbReference type="GO" id="GO:0042162">
    <property type="term" value="F:telomeric DNA binding"/>
    <property type="evidence" value="ECO:0007669"/>
    <property type="project" value="TreeGrafter"/>
</dbReference>
<dbReference type="Gene3D" id="1.10.357.90">
    <property type="match status" value="1"/>
</dbReference>
<feature type="region of interest" description="Disordered" evidence="14">
    <location>
        <begin position="1"/>
        <end position="40"/>
    </location>
</feature>
<evidence type="ECO:0000256" key="13">
    <source>
        <dbReference type="RuleBase" id="RU365061"/>
    </source>
</evidence>
<comment type="catalytic activity">
    <reaction evidence="12 13">
        <text>DNA(n) + a 2'-deoxyribonucleoside 5'-triphosphate = DNA(n+1) + diphosphate</text>
        <dbReference type="Rhea" id="RHEA:22508"/>
        <dbReference type="Rhea" id="RHEA-COMP:17339"/>
        <dbReference type="Rhea" id="RHEA-COMP:17340"/>
        <dbReference type="ChEBI" id="CHEBI:33019"/>
        <dbReference type="ChEBI" id="CHEBI:61560"/>
        <dbReference type="ChEBI" id="CHEBI:173112"/>
        <dbReference type="EC" id="2.7.7.49"/>
    </reaction>
</comment>
<keyword evidence="17" id="KW-1185">Reference proteome</keyword>
<dbReference type="PROSITE" id="PS50878">
    <property type="entry name" value="RT_POL"/>
    <property type="match status" value="1"/>
</dbReference>
<keyword evidence="5 13" id="KW-0808">Transferase</keyword>
<dbReference type="Proteomes" id="UP000177622">
    <property type="component" value="Unassembled WGS sequence"/>
</dbReference>
<evidence type="ECO:0000256" key="2">
    <source>
        <dbReference type="ARBA" id="ARBA00012493"/>
    </source>
</evidence>
<dbReference type="Pfam" id="PF00078">
    <property type="entry name" value="RVT_1"/>
    <property type="match status" value="1"/>
</dbReference>
<comment type="similarity">
    <text evidence="1 13">Belongs to the reverse transcriptase family. Telomerase subfamily.</text>
</comment>
<dbReference type="Gene3D" id="3.30.70.2630">
    <property type="match status" value="1"/>
</dbReference>